<name>A0A071MKF3_9BURK</name>
<sequence>MNDSDIEQKAWDLVRAWLEGATPEQWHRFAARSNYDGNGRALRWLLDNRNVDRATALLIYWNLGAAWFVQYANESDLGPASYQRDTFRLLREIEQRYADGYYADHGIWFDPHDFDGAGPNDYPDVPVARPVPALMLQPTDGREYVDLEEADGYDEGLPFDVVEQLHALYD</sequence>
<dbReference type="Pfam" id="PF14096">
    <property type="entry name" value="DUF4274"/>
    <property type="match status" value="1"/>
</dbReference>
<protein>
    <recommendedName>
        <fullName evidence="1">DUF4274 domain-containing protein</fullName>
    </recommendedName>
</protein>
<dbReference type="InterPro" id="IPR025369">
    <property type="entry name" value="DUF4274"/>
</dbReference>
<accession>A0A071MKF3</accession>
<evidence type="ECO:0000259" key="1">
    <source>
        <dbReference type="Pfam" id="PF14096"/>
    </source>
</evidence>
<dbReference type="AlphaFoldDB" id="A0A071MKF3"/>
<dbReference type="EMBL" id="JJOA01000022">
    <property type="protein sequence ID" value="KEA57016.1"/>
    <property type="molecule type" value="Genomic_DNA"/>
</dbReference>
<reference evidence="2" key="1">
    <citation type="submission" date="2014-04" db="EMBL/GenBank/DDBJ databases">
        <title>In planta biocontrol of soil-borne Fusarium wilt of banana through a plant endophytic bacterium, Burkholderia cenocepacia 869T2.</title>
        <authorList>
            <person name="Ho Y.-N."/>
            <person name="Chiang H.-M."/>
            <person name="Chao C.-P."/>
            <person name="Su C.-C."/>
            <person name="Hsu H.-F."/>
            <person name="Guo C.-T."/>
            <person name="Hsieh J.-L."/>
            <person name="Huang C.-C."/>
        </authorList>
    </citation>
    <scope>NUCLEOTIDE SEQUENCE [LARGE SCALE GENOMIC DNA]</scope>
    <source>
        <strain evidence="2">869T2</strain>
    </source>
</reference>
<feature type="domain" description="DUF4274" evidence="1">
    <location>
        <begin position="22"/>
        <end position="98"/>
    </location>
</feature>
<organism evidence="2">
    <name type="scientific">Burkholderia cenocepacia</name>
    <dbReference type="NCBI Taxonomy" id="95486"/>
    <lineage>
        <taxon>Bacteria</taxon>
        <taxon>Pseudomonadati</taxon>
        <taxon>Pseudomonadota</taxon>
        <taxon>Betaproteobacteria</taxon>
        <taxon>Burkholderiales</taxon>
        <taxon>Burkholderiaceae</taxon>
        <taxon>Burkholderia</taxon>
        <taxon>Burkholderia cepacia complex</taxon>
    </lineage>
</organism>
<proteinExistence type="predicted"/>
<comment type="caution">
    <text evidence="2">The sequence shown here is derived from an EMBL/GenBank/DDBJ whole genome shotgun (WGS) entry which is preliminary data.</text>
</comment>
<gene>
    <name evidence="2" type="ORF">DT99_24095</name>
</gene>
<evidence type="ECO:0000313" key="2">
    <source>
        <dbReference type="EMBL" id="KEA57016.1"/>
    </source>
</evidence>
<dbReference type="OrthoDB" id="6638262at2"/>